<accession>A0A5B7EKJ8</accession>
<gene>
    <name evidence="1" type="ORF">E2C01_027065</name>
</gene>
<comment type="caution">
    <text evidence="1">The sequence shown here is derived from an EMBL/GenBank/DDBJ whole genome shotgun (WGS) entry which is preliminary data.</text>
</comment>
<protein>
    <submittedName>
        <fullName evidence="1">Uncharacterized protein</fullName>
    </submittedName>
</protein>
<dbReference type="EMBL" id="VSRR010002887">
    <property type="protein sequence ID" value="MPC33706.1"/>
    <property type="molecule type" value="Genomic_DNA"/>
</dbReference>
<evidence type="ECO:0000313" key="2">
    <source>
        <dbReference type="Proteomes" id="UP000324222"/>
    </source>
</evidence>
<organism evidence="1 2">
    <name type="scientific">Portunus trituberculatus</name>
    <name type="common">Swimming crab</name>
    <name type="synonym">Neptunus trituberculatus</name>
    <dbReference type="NCBI Taxonomy" id="210409"/>
    <lineage>
        <taxon>Eukaryota</taxon>
        <taxon>Metazoa</taxon>
        <taxon>Ecdysozoa</taxon>
        <taxon>Arthropoda</taxon>
        <taxon>Crustacea</taxon>
        <taxon>Multicrustacea</taxon>
        <taxon>Malacostraca</taxon>
        <taxon>Eumalacostraca</taxon>
        <taxon>Eucarida</taxon>
        <taxon>Decapoda</taxon>
        <taxon>Pleocyemata</taxon>
        <taxon>Brachyura</taxon>
        <taxon>Eubrachyura</taxon>
        <taxon>Portunoidea</taxon>
        <taxon>Portunidae</taxon>
        <taxon>Portuninae</taxon>
        <taxon>Portunus</taxon>
    </lineage>
</organism>
<proteinExistence type="predicted"/>
<reference evidence="1 2" key="1">
    <citation type="submission" date="2019-05" db="EMBL/GenBank/DDBJ databases">
        <title>Another draft genome of Portunus trituberculatus and its Hox gene families provides insights of decapod evolution.</title>
        <authorList>
            <person name="Jeong J.-H."/>
            <person name="Song I."/>
            <person name="Kim S."/>
            <person name="Choi T."/>
            <person name="Kim D."/>
            <person name="Ryu S."/>
            <person name="Kim W."/>
        </authorList>
    </citation>
    <scope>NUCLEOTIDE SEQUENCE [LARGE SCALE GENOMIC DNA]</scope>
    <source>
        <tissue evidence="1">Muscle</tissue>
    </source>
</reference>
<name>A0A5B7EKJ8_PORTR</name>
<dbReference type="Proteomes" id="UP000324222">
    <property type="component" value="Unassembled WGS sequence"/>
</dbReference>
<keyword evidence="2" id="KW-1185">Reference proteome</keyword>
<evidence type="ECO:0000313" key="1">
    <source>
        <dbReference type="EMBL" id="MPC33706.1"/>
    </source>
</evidence>
<sequence length="67" mass="7530">MLSRRCRHSRRIRQRQDRRLEAFLSPYKLEAPLAVPSAYITPATCSTFLLPLLPCVAPPTVASCGFV</sequence>
<dbReference type="AlphaFoldDB" id="A0A5B7EKJ8"/>